<evidence type="ECO:0000313" key="1">
    <source>
        <dbReference type="EMBL" id="XCI29706.1"/>
    </source>
</evidence>
<protein>
    <submittedName>
        <fullName evidence="1">Uncharacterized protein</fullName>
    </submittedName>
</protein>
<reference evidence="1" key="1">
    <citation type="journal article" date="2018" name="Antonie Van Leeuwenhoek">
        <title>Proteinivorax hydrogeniformans sp. nov., an anaerobic, haloalkaliphilic bacterium fermenting proteinaceous compounds with high hydrogen production.</title>
        <authorList>
            <person name="Boltyanskaya Y."/>
            <person name="Detkova E."/>
            <person name="Pimenov N."/>
            <person name="Kevbrin V."/>
        </authorList>
    </citation>
    <scope>NUCLEOTIDE SEQUENCE</scope>
    <source>
        <strain evidence="1">Z-710</strain>
    </source>
</reference>
<dbReference type="RefSeq" id="WP_353894253.1">
    <property type="nucleotide sequence ID" value="NZ_CP159485.1"/>
</dbReference>
<accession>A0AAU8HWD1</accession>
<gene>
    <name evidence="1" type="ORF">PRVXH_001047</name>
</gene>
<dbReference type="AlphaFoldDB" id="A0AAU8HWD1"/>
<proteinExistence type="predicted"/>
<reference evidence="1" key="2">
    <citation type="submission" date="2024-06" db="EMBL/GenBank/DDBJ databases">
        <authorList>
            <person name="Petrova K.O."/>
            <person name="Toshchakov S.V."/>
            <person name="Boltjanskaja Y.V."/>
            <person name="Kevbrin V.V."/>
        </authorList>
    </citation>
    <scope>NUCLEOTIDE SEQUENCE</scope>
    <source>
        <strain evidence="1">Z-710</strain>
    </source>
</reference>
<dbReference type="EMBL" id="CP159485">
    <property type="protein sequence ID" value="XCI29706.1"/>
    <property type="molecule type" value="Genomic_DNA"/>
</dbReference>
<sequence length="84" mass="10095">MNRELFRQFLKLQNISDKGVINRVCWAMEIEEKFNINLDQVCKSSDKTIKLLKDIKDCAALKKRQKRNFEVGLLSYYEFYNNKK</sequence>
<name>A0AAU8HWD1_9FIRM</name>
<organism evidence="1">
    <name type="scientific">Proteinivorax hydrogeniformans</name>
    <dbReference type="NCBI Taxonomy" id="1826727"/>
    <lineage>
        <taxon>Bacteria</taxon>
        <taxon>Bacillati</taxon>
        <taxon>Bacillota</taxon>
        <taxon>Clostridia</taxon>
        <taxon>Eubacteriales</taxon>
        <taxon>Proteinivoracaceae</taxon>
        <taxon>Proteinivorax</taxon>
    </lineage>
</organism>